<dbReference type="GeneID" id="64766277"/>
<proteinExistence type="predicted"/>
<protein>
    <submittedName>
        <fullName evidence="2">Uncharacterized protein</fullName>
    </submittedName>
</protein>
<dbReference type="KEGG" id="vg:64766277"/>
<organism evidence="2 3">
    <name type="scientific">Rhodococcus phage Finch</name>
    <dbReference type="NCBI Taxonomy" id="2094144"/>
    <lineage>
        <taxon>Viruses</taxon>
        <taxon>Duplodnaviria</taxon>
        <taxon>Heunggongvirae</taxon>
        <taxon>Uroviricota</taxon>
        <taxon>Caudoviricetes</taxon>
        <taxon>Finchvirus</taxon>
        <taxon>Finchvirus finch</taxon>
    </lineage>
</organism>
<keyword evidence="3" id="KW-1185">Reference proteome</keyword>
<evidence type="ECO:0000313" key="3">
    <source>
        <dbReference type="Proteomes" id="UP000241290"/>
    </source>
</evidence>
<dbReference type="RefSeq" id="YP_010059046.1">
    <property type="nucleotide sequence ID" value="NC_054724.1"/>
</dbReference>
<dbReference type="Proteomes" id="UP000241290">
    <property type="component" value="Genome"/>
</dbReference>
<sequence length="121" mass="13676">MVAMRDKKSAIPGGGLPYRPSEFGYLWVEESDGAFTAVPRDNSGSMAIYEMVGGQWGWEFHDDYGLVEQGKFSGVSGDAVFWRADRLLSEFDDYPVIPPKSFGYEDTYNENQPDQLFSHPY</sequence>
<dbReference type="EMBL" id="MG962366">
    <property type="protein sequence ID" value="AVO25162.1"/>
    <property type="molecule type" value="Genomic_DNA"/>
</dbReference>
<evidence type="ECO:0000313" key="2">
    <source>
        <dbReference type="EMBL" id="AVO25162.1"/>
    </source>
</evidence>
<feature type="region of interest" description="Disordered" evidence="1">
    <location>
        <begin position="102"/>
        <end position="121"/>
    </location>
</feature>
<evidence type="ECO:0000256" key="1">
    <source>
        <dbReference type="SAM" id="MobiDB-lite"/>
    </source>
</evidence>
<accession>A0A2P1JXW1</accession>
<reference evidence="3" key="1">
    <citation type="submission" date="2018-02" db="EMBL/GenBank/DDBJ databases">
        <authorList>
            <person name="Cohen D.B."/>
            <person name="Kent A.D."/>
        </authorList>
    </citation>
    <scope>NUCLEOTIDE SEQUENCE [LARGE SCALE GENOMIC DNA]</scope>
</reference>
<name>A0A2P1JXW1_9CAUD</name>
<gene>
    <name evidence="2" type="primary">24</name>
    <name evidence="2" type="ORF">SEA_FINCH_24</name>
</gene>